<evidence type="ECO:0000259" key="3">
    <source>
        <dbReference type="Pfam" id="PF00535"/>
    </source>
</evidence>
<keyword evidence="6" id="KW-1185">Reference proteome</keyword>
<gene>
    <name evidence="5" type="ORF">DNHGIG_26400</name>
</gene>
<dbReference type="PANTHER" id="PTHR11675:SF126">
    <property type="entry name" value="RICIN B LECTIN DOMAIN-CONTAINING PROTEIN"/>
    <property type="match status" value="1"/>
</dbReference>
<feature type="domain" description="Galactosyltransferase C-terminal" evidence="4">
    <location>
        <begin position="159"/>
        <end position="206"/>
    </location>
</feature>
<dbReference type="GO" id="GO:0004653">
    <property type="term" value="F:polypeptide N-acetylgalactosaminyltransferase activity"/>
    <property type="evidence" value="ECO:0007669"/>
    <property type="project" value="TreeGrafter"/>
</dbReference>
<keyword evidence="1" id="KW-0808">Transferase</keyword>
<dbReference type="PANTHER" id="PTHR11675">
    <property type="entry name" value="N-ACETYLGALACTOSAMINYLTRANSFERASE"/>
    <property type="match status" value="1"/>
</dbReference>
<feature type="domain" description="Glycosyltransferase 2-like" evidence="3">
    <location>
        <begin position="10"/>
        <end position="139"/>
    </location>
</feature>
<evidence type="ECO:0000256" key="1">
    <source>
        <dbReference type="ARBA" id="ARBA00022679"/>
    </source>
</evidence>
<dbReference type="InterPro" id="IPR029044">
    <property type="entry name" value="Nucleotide-diphossugar_trans"/>
</dbReference>
<evidence type="ECO:0000313" key="6">
    <source>
        <dbReference type="Proteomes" id="UP001057291"/>
    </source>
</evidence>
<dbReference type="AlphaFoldDB" id="A0AAV4LGX3"/>
<evidence type="ECO:0000256" key="2">
    <source>
        <dbReference type="ARBA" id="ARBA00023157"/>
    </source>
</evidence>
<organism evidence="5 6">
    <name type="scientific">Collibacillus ludicampi</name>
    <dbReference type="NCBI Taxonomy" id="2771369"/>
    <lineage>
        <taxon>Bacteria</taxon>
        <taxon>Bacillati</taxon>
        <taxon>Bacillota</taxon>
        <taxon>Bacilli</taxon>
        <taxon>Bacillales</taxon>
        <taxon>Alicyclobacillaceae</taxon>
        <taxon>Collibacillus</taxon>
    </lineage>
</organism>
<dbReference type="Gene3D" id="3.90.550.10">
    <property type="entry name" value="Spore Coat Polysaccharide Biosynthesis Protein SpsA, Chain A"/>
    <property type="match status" value="1"/>
</dbReference>
<dbReference type="SUPFAM" id="SSF53448">
    <property type="entry name" value="Nucleotide-diphospho-sugar transferases"/>
    <property type="match status" value="1"/>
</dbReference>
<comment type="caution">
    <text evidence="5">The sequence shown here is derived from an EMBL/GenBank/DDBJ whole genome shotgun (WGS) entry which is preliminary data.</text>
</comment>
<keyword evidence="2" id="KW-1015">Disulfide bond</keyword>
<dbReference type="Pfam" id="PF00535">
    <property type="entry name" value="Glycos_transf_2"/>
    <property type="match status" value="1"/>
</dbReference>
<evidence type="ECO:0000259" key="4">
    <source>
        <dbReference type="Pfam" id="PF02709"/>
    </source>
</evidence>
<evidence type="ECO:0000313" key="5">
    <source>
        <dbReference type="EMBL" id="GIM47091.1"/>
    </source>
</evidence>
<name>A0AAV4LGX3_9BACL</name>
<dbReference type="RefSeq" id="WP_282200114.1">
    <property type="nucleotide sequence ID" value="NZ_BOQE01000001.1"/>
</dbReference>
<dbReference type="Proteomes" id="UP001057291">
    <property type="component" value="Unassembled WGS sequence"/>
</dbReference>
<dbReference type="InterPro" id="IPR001173">
    <property type="entry name" value="Glyco_trans_2-like"/>
</dbReference>
<protein>
    <recommendedName>
        <fullName evidence="7">Glycosyltransferase</fullName>
    </recommendedName>
</protein>
<dbReference type="InterPro" id="IPR027791">
    <property type="entry name" value="Galactosyl_T_C"/>
</dbReference>
<proteinExistence type="predicted"/>
<sequence length="294" mass="33725">MENQEKTLVSLILPAKNEGSHVRTTIRSAFQVKTDCPFEIIVVDDGSADGSCDFISTHERAEQITLVRTEGIGAAAARNLGAEHAKGEYFIFCDAHLFFEDFWIERLLEPILTGKADSTTPGIANTGLPNWPGYGQTLDGNLSIVWHTGKLNLFPTAVLPGGCFAIPKQVFFDIGGFDKGFRVWGYEDVEISIKMWLFGYTCYVEPAVKILHVFRTAHPYQVSWDHVYYNMLRMAYSHFKEERIEKCRKLVQYANLSEIESQVLENGVMEQREIYMKRRKYDDDWYMQTFNIPF</sequence>
<dbReference type="EMBL" id="BOQE01000001">
    <property type="protein sequence ID" value="GIM47091.1"/>
    <property type="molecule type" value="Genomic_DNA"/>
</dbReference>
<dbReference type="Pfam" id="PF02709">
    <property type="entry name" value="Glyco_transf_7C"/>
    <property type="match status" value="1"/>
</dbReference>
<accession>A0AAV4LGX3</accession>
<reference evidence="5" key="1">
    <citation type="journal article" date="2023" name="Int. J. Syst. Evol. Microbiol.">
        <title>Collibacillus ludicampi gen. nov., sp. nov., a new soil bacterium of the family Alicyclobacillaceae.</title>
        <authorList>
            <person name="Jojima T."/>
            <person name="Ioku Y."/>
            <person name="Fukuta Y."/>
            <person name="Shirasaka N."/>
            <person name="Matsumura Y."/>
            <person name="Mori M."/>
        </authorList>
    </citation>
    <scope>NUCLEOTIDE SEQUENCE</scope>
    <source>
        <strain evidence="5">TP075</strain>
    </source>
</reference>
<evidence type="ECO:0008006" key="7">
    <source>
        <dbReference type="Google" id="ProtNLM"/>
    </source>
</evidence>
<dbReference type="GO" id="GO:0006493">
    <property type="term" value="P:protein O-linked glycosylation"/>
    <property type="evidence" value="ECO:0007669"/>
    <property type="project" value="TreeGrafter"/>
</dbReference>